<sequence>MQLLDEEEKLEPLSPPPAPHTPPHVRLLQFTRTRRRDDNIVDQVDEVLTPQSPPIPHAHPLQSLSDDSAYNINLRQDKGGMAIQSSQKLLRYGSVCSSERPNPTLKSREERKVLTKESQESDESIAVVETEHSNDAIAMELELQDKEMERMSVLVQLNERERAIAATKASARRHELLQIARQEARESRWRDPNYQGLSNGVNESALARASERKVGKQLDTKWVQTRQDPSNRPKGPLERPDERELRERLFCTTASDLIQSGVLFDESDAARNATFGPMSMTRLPVRSSGIVGLVGCCFEKYDNEF</sequence>
<dbReference type="Proteomes" id="UP001160483">
    <property type="component" value="Unassembled WGS sequence"/>
</dbReference>
<gene>
    <name evidence="2" type="ORF">PBS003_LOCUS6993</name>
</gene>
<evidence type="ECO:0000313" key="2">
    <source>
        <dbReference type="EMBL" id="CAH0480370.1"/>
    </source>
</evidence>
<feature type="region of interest" description="Disordered" evidence="1">
    <location>
        <begin position="183"/>
        <end position="202"/>
    </location>
</feature>
<proteinExistence type="predicted"/>
<feature type="region of interest" description="Disordered" evidence="1">
    <location>
        <begin position="223"/>
        <end position="243"/>
    </location>
</feature>
<feature type="compositionally biased region" description="Basic and acidic residues" evidence="1">
    <location>
        <begin position="106"/>
        <end position="119"/>
    </location>
</feature>
<feature type="compositionally biased region" description="Pro residues" evidence="1">
    <location>
        <begin position="13"/>
        <end position="22"/>
    </location>
</feature>
<dbReference type="AlphaFoldDB" id="A0AAU9L4K5"/>
<comment type="caution">
    <text evidence="2">The sequence shown here is derived from an EMBL/GenBank/DDBJ whole genome shotgun (WGS) entry which is preliminary data.</text>
</comment>
<protein>
    <submittedName>
        <fullName evidence="2">Uncharacterized protein</fullName>
    </submittedName>
</protein>
<organism evidence="2 3">
    <name type="scientific">Peronospora belbahrii</name>
    <dbReference type="NCBI Taxonomy" id="622444"/>
    <lineage>
        <taxon>Eukaryota</taxon>
        <taxon>Sar</taxon>
        <taxon>Stramenopiles</taxon>
        <taxon>Oomycota</taxon>
        <taxon>Peronosporomycetes</taxon>
        <taxon>Peronosporales</taxon>
        <taxon>Peronosporaceae</taxon>
        <taxon>Peronospora</taxon>
    </lineage>
</organism>
<feature type="region of interest" description="Disordered" evidence="1">
    <location>
        <begin position="97"/>
        <end position="124"/>
    </location>
</feature>
<evidence type="ECO:0000256" key="1">
    <source>
        <dbReference type="SAM" id="MobiDB-lite"/>
    </source>
</evidence>
<feature type="compositionally biased region" description="Basic and acidic residues" evidence="1">
    <location>
        <begin position="229"/>
        <end position="243"/>
    </location>
</feature>
<feature type="region of interest" description="Disordered" evidence="1">
    <location>
        <begin position="1"/>
        <end position="24"/>
    </location>
</feature>
<dbReference type="EMBL" id="CAKKTJ010000324">
    <property type="protein sequence ID" value="CAH0480370.1"/>
    <property type="molecule type" value="Genomic_DNA"/>
</dbReference>
<reference evidence="2" key="1">
    <citation type="submission" date="2021-11" db="EMBL/GenBank/DDBJ databases">
        <authorList>
            <person name="Islam A."/>
            <person name="Islam S."/>
            <person name="Flora M.S."/>
            <person name="Rahman M."/>
            <person name="Ziaur R.M."/>
            <person name="Epstein J.H."/>
            <person name="Hassan M."/>
            <person name="Klassen M."/>
            <person name="Woodard K."/>
            <person name="Webb A."/>
            <person name="Webby R.J."/>
            <person name="El Zowalaty M.E."/>
        </authorList>
    </citation>
    <scope>NUCLEOTIDE SEQUENCE</scope>
    <source>
        <strain evidence="2">Pbs3</strain>
    </source>
</reference>
<evidence type="ECO:0000313" key="3">
    <source>
        <dbReference type="Proteomes" id="UP001160483"/>
    </source>
</evidence>
<accession>A0AAU9L4K5</accession>
<name>A0AAU9L4K5_9STRA</name>